<reference evidence="1 2" key="1">
    <citation type="submission" date="2016-11" db="EMBL/GenBank/DDBJ databases">
        <title>Genomic analysis of Caldithrix abyssi and proposal of a novel bacterial phylum Caldithrichaeota.</title>
        <authorList>
            <person name="Kublanov I."/>
            <person name="Sigalova O."/>
            <person name="Gavrilov S."/>
            <person name="Lebedinsky A."/>
            <person name="Ivanova N."/>
            <person name="Daum C."/>
            <person name="Reddy T."/>
            <person name="Klenk H.P."/>
            <person name="Goker M."/>
            <person name="Reva O."/>
            <person name="Miroshnichenko M."/>
            <person name="Kyprides N."/>
            <person name="Woyke T."/>
            <person name="Gelfand M."/>
        </authorList>
    </citation>
    <scope>NUCLEOTIDE SEQUENCE [LARGE SCALE GENOMIC DNA]</scope>
    <source>
        <strain evidence="1 2">LF13</strain>
    </source>
</reference>
<accession>A0A1J1C8P2</accession>
<evidence type="ECO:0000313" key="2">
    <source>
        <dbReference type="Proteomes" id="UP000183868"/>
    </source>
</evidence>
<dbReference type="AlphaFoldDB" id="A0A1J1C8P2"/>
<dbReference type="Proteomes" id="UP000183868">
    <property type="component" value="Chromosome"/>
</dbReference>
<sequence length="39" mass="4722">MSFSYIQLLYSLKYQSIIRSLFEILGDIQIFSLFSFFDF</sequence>
<proteinExistence type="predicted"/>
<gene>
    <name evidence="1" type="ORF">Cabys_2320</name>
</gene>
<dbReference type="EMBL" id="CP018099">
    <property type="protein sequence ID" value="APF19069.1"/>
    <property type="molecule type" value="Genomic_DNA"/>
</dbReference>
<dbReference type="KEGG" id="caby:Cabys_2320"/>
<protein>
    <submittedName>
        <fullName evidence="1">Uncharacterized protein</fullName>
    </submittedName>
</protein>
<name>A0A1J1C8P2_CALAY</name>
<organism evidence="1 2">
    <name type="scientific">Caldithrix abyssi DSM 13497</name>
    <dbReference type="NCBI Taxonomy" id="880073"/>
    <lineage>
        <taxon>Bacteria</taxon>
        <taxon>Pseudomonadati</taxon>
        <taxon>Calditrichota</taxon>
        <taxon>Calditrichia</taxon>
        <taxon>Calditrichales</taxon>
        <taxon>Calditrichaceae</taxon>
        <taxon>Caldithrix</taxon>
    </lineage>
</organism>
<evidence type="ECO:0000313" key="1">
    <source>
        <dbReference type="EMBL" id="APF19069.1"/>
    </source>
</evidence>